<evidence type="ECO:0000313" key="2">
    <source>
        <dbReference type="Proteomes" id="UP000717995"/>
    </source>
</evidence>
<accession>A0ABS2IC11</accession>
<dbReference type="RefSeq" id="WP_204914191.1">
    <property type="nucleotide sequence ID" value="NZ_JAFEUP010000001.1"/>
</dbReference>
<dbReference type="InterPro" id="IPR036590">
    <property type="entry name" value="SRAP-like"/>
</dbReference>
<keyword evidence="2" id="KW-1185">Reference proteome</keyword>
<evidence type="ECO:0000313" key="1">
    <source>
        <dbReference type="EMBL" id="MBM7059358.1"/>
    </source>
</evidence>
<dbReference type="SUPFAM" id="SSF143081">
    <property type="entry name" value="BB1717-like"/>
    <property type="match status" value="1"/>
</dbReference>
<name>A0ABS2IC11_9GAMM</name>
<dbReference type="Proteomes" id="UP000717995">
    <property type="component" value="Unassembled WGS sequence"/>
</dbReference>
<protein>
    <submittedName>
        <fullName evidence="1">Uncharacterized protein</fullName>
    </submittedName>
</protein>
<comment type="caution">
    <text evidence="1">The sequence shown here is derived from an EMBL/GenBank/DDBJ whole genome shotgun (WGS) entry which is preliminary data.</text>
</comment>
<reference evidence="1 2" key="1">
    <citation type="submission" date="2021-02" db="EMBL/GenBank/DDBJ databases">
        <authorList>
            <person name="Lee D.-H."/>
        </authorList>
    </citation>
    <scope>NUCLEOTIDE SEQUENCE [LARGE SCALE GENOMIC DNA]</scope>
    <source>
        <strain evidence="1 2">UL073</strain>
    </source>
</reference>
<organism evidence="1 2">
    <name type="scientific">Zestomonas insulae</name>
    <dbReference type="NCBI Taxonomy" id="2809017"/>
    <lineage>
        <taxon>Bacteria</taxon>
        <taxon>Pseudomonadati</taxon>
        <taxon>Pseudomonadota</taxon>
        <taxon>Gammaproteobacteria</taxon>
        <taxon>Pseudomonadales</taxon>
        <taxon>Pseudomonadaceae</taxon>
        <taxon>Zestomonas</taxon>
    </lineage>
</organism>
<sequence length="59" mass="6908">MEKDEEKVSHWFDLEAGQIIEGLAIGEGEERKVYVITTEAPAEQAWVHERWPLIFRIEP</sequence>
<dbReference type="EMBL" id="JAFEUP010000001">
    <property type="protein sequence ID" value="MBM7059358.1"/>
    <property type="molecule type" value="Genomic_DNA"/>
</dbReference>
<proteinExistence type="predicted"/>
<gene>
    <name evidence="1" type="ORF">JQX08_01430</name>
</gene>